<organism evidence="2 3">
    <name type="scientific">Phytophthora oleae</name>
    <dbReference type="NCBI Taxonomy" id="2107226"/>
    <lineage>
        <taxon>Eukaryota</taxon>
        <taxon>Sar</taxon>
        <taxon>Stramenopiles</taxon>
        <taxon>Oomycota</taxon>
        <taxon>Peronosporomycetes</taxon>
        <taxon>Peronosporales</taxon>
        <taxon>Peronosporaceae</taxon>
        <taxon>Phytophthora</taxon>
    </lineage>
</organism>
<dbReference type="InterPro" id="IPR056866">
    <property type="entry name" value="Znf_WRKY19"/>
</dbReference>
<comment type="caution">
    <text evidence="2">The sequence shown here is derived from an EMBL/GenBank/DDBJ whole genome shotgun (WGS) entry which is preliminary data.</text>
</comment>
<proteinExistence type="predicted"/>
<dbReference type="AlphaFoldDB" id="A0ABD3F7A7"/>
<evidence type="ECO:0000313" key="3">
    <source>
        <dbReference type="Proteomes" id="UP001632037"/>
    </source>
</evidence>
<sequence length="204" mass="22660">MYDNGPRVRVYTHSILDDPDAFSLQLSNSYDDFAISMTTFAAPGFEADTHTPHQTAPDIVHTLPPLVKHVPPVRVGRAYRRRKMKKNSRVNKHCERSGCGNISVSRGLCRSHGGGRRCHFPECTKSAQSRSMFCWGHGGGRRCEVEGCMRSRKSKRYCVDHVNQENATATDSATVNAIPTSSSLPSLQEALQNAQRSDVKIASW</sequence>
<gene>
    <name evidence="2" type="ORF">V7S43_012664</name>
</gene>
<evidence type="ECO:0000259" key="1">
    <source>
        <dbReference type="Pfam" id="PF24906"/>
    </source>
</evidence>
<accession>A0ABD3F7A7</accession>
<dbReference type="PANTHER" id="PTHR31827">
    <property type="entry name" value="EMB|CAB89363.1"/>
    <property type="match status" value="1"/>
</dbReference>
<reference evidence="2 3" key="1">
    <citation type="submission" date="2024-09" db="EMBL/GenBank/DDBJ databases">
        <title>Genome sequencing and assembly of Phytophthora oleae, isolate VK10A, causative agent of rot of olive drupes.</title>
        <authorList>
            <person name="Conti Taguali S."/>
            <person name="Riolo M."/>
            <person name="La Spada F."/>
            <person name="Cacciola S.O."/>
            <person name="Dionisio G."/>
        </authorList>
    </citation>
    <scope>NUCLEOTIDE SEQUENCE [LARGE SCALE GENOMIC DNA]</scope>
    <source>
        <strain evidence="2 3">VK10A</strain>
    </source>
</reference>
<name>A0ABD3F7A7_9STRA</name>
<keyword evidence="3" id="KW-1185">Reference proteome</keyword>
<evidence type="ECO:0000313" key="2">
    <source>
        <dbReference type="EMBL" id="KAL3662337.1"/>
    </source>
</evidence>
<protein>
    <recommendedName>
        <fullName evidence="1">WRKY19-like zinc finger domain-containing protein</fullName>
    </recommendedName>
</protein>
<dbReference type="Proteomes" id="UP001632037">
    <property type="component" value="Unassembled WGS sequence"/>
</dbReference>
<dbReference type="Pfam" id="PF24906">
    <property type="entry name" value="Zf_WRKY19"/>
    <property type="match status" value="1"/>
</dbReference>
<feature type="domain" description="WRKY19-like zinc finger" evidence="1">
    <location>
        <begin position="115"/>
        <end position="139"/>
    </location>
</feature>
<dbReference type="EMBL" id="JBIMZQ010000032">
    <property type="protein sequence ID" value="KAL3662337.1"/>
    <property type="molecule type" value="Genomic_DNA"/>
</dbReference>
<dbReference type="PANTHER" id="PTHR31827:SF1">
    <property type="entry name" value="EMB|CAB89363.1"/>
    <property type="match status" value="1"/>
</dbReference>